<dbReference type="Proteomes" id="UP001500909">
    <property type="component" value="Unassembled WGS sequence"/>
</dbReference>
<evidence type="ECO:0000259" key="11">
    <source>
        <dbReference type="Pfam" id="PF08544"/>
    </source>
</evidence>
<comment type="caution">
    <text evidence="12">The sequence shown here is derived from an EMBL/GenBank/DDBJ whole genome shotgun (WGS) entry which is preliminary data.</text>
</comment>
<evidence type="ECO:0000313" key="12">
    <source>
        <dbReference type="EMBL" id="GAA0463499.1"/>
    </source>
</evidence>
<dbReference type="EMBL" id="BAAABY010000023">
    <property type="protein sequence ID" value="GAA0463499.1"/>
    <property type="molecule type" value="Genomic_DNA"/>
</dbReference>
<keyword evidence="13" id="KW-1185">Reference proteome</keyword>
<dbReference type="InterPro" id="IPR013750">
    <property type="entry name" value="GHMP_kinase_C_dom"/>
</dbReference>
<keyword evidence="7" id="KW-0460">Magnesium</keyword>
<dbReference type="NCBIfam" id="TIGR00549">
    <property type="entry name" value="mevalon_kin"/>
    <property type="match status" value="1"/>
</dbReference>
<feature type="domain" description="GHMP kinase C-terminal" evidence="11">
    <location>
        <begin position="312"/>
        <end position="391"/>
    </location>
</feature>
<evidence type="ECO:0000256" key="4">
    <source>
        <dbReference type="ARBA" id="ARBA00022741"/>
    </source>
</evidence>
<dbReference type="Pfam" id="PF08544">
    <property type="entry name" value="GHMP_kinases_C"/>
    <property type="match status" value="1"/>
</dbReference>
<feature type="domain" description="GHMP kinase N-terminal" evidence="10">
    <location>
        <begin position="167"/>
        <end position="241"/>
    </location>
</feature>
<dbReference type="InterPro" id="IPR020568">
    <property type="entry name" value="Ribosomal_Su5_D2-typ_SF"/>
</dbReference>
<dbReference type="Gene3D" id="3.30.230.10">
    <property type="match status" value="1"/>
</dbReference>
<keyword evidence="8" id="KW-0443">Lipid metabolism</keyword>
<evidence type="ECO:0000256" key="2">
    <source>
        <dbReference type="ARBA" id="ARBA00022516"/>
    </source>
</evidence>
<proteinExistence type="predicted"/>
<keyword evidence="4" id="KW-0547">Nucleotide-binding</keyword>
<gene>
    <name evidence="12" type="primary">mvk</name>
    <name evidence="12" type="ORF">GCM10010361_29240</name>
</gene>
<dbReference type="PANTHER" id="PTHR43290">
    <property type="entry name" value="MEVALONATE KINASE"/>
    <property type="match status" value="1"/>
</dbReference>
<dbReference type="InterPro" id="IPR006204">
    <property type="entry name" value="GHMP_kinase_N_dom"/>
</dbReference>
<dbReference type="SUPFAM" id="SSF55060">
    <property type="entry name" value="GHMP Kinase, C-terminal domain"/>
    <property type="match status" value="1"/>
</dbReference>
<evidence type="ECO:0000256" key="5">
    <source>
        <dbReference type="ARBA" id="ARBA00022777"/>
    </source>
</evidence>
<evidence type="ECO:0000256" key="6">
    <source>
        <dbReference type="ARBA" id="ARBA00022840"/>
    </source>
</evidence>
<evidence type="ECO:0000256" key="1">
    <source>
        <dbReference type="ARBA" id="ARBA00022490"/>
    </source>
</evidence>
<evidence type="ECO:0000259" key="10">
    <source>
        <dbReference type="Pfam" id="PF00288"/>
    </source>
</evidence>
<organism evidence="12 13">
    <name type="scientific">Streptomyces olivaceiscleroticus</name>
    <dbReference type="NCBI Taxonomy" id="68245"/>
    <lineage>
        <taxon>Bacteria</taxon>
        <taxon>Bacillati</taxon>
        <taxon>Actinomycetota</taxon>
        <taxon>Actinomycetes</taxon>
        <taxon>Kitasatosporales</taxon>
        <taxon>Streptomycetaceae</taxon>
        <taxon>Streptomyces</taxon>
    </lineage>
</organism>
<comment type="pathway">
    <text evidence="9">Isoprenoid biosynthesis; isopentenyl diphosphate biosynthesis via mevalonate pathway; isopentenyl diphosphate from (R)-mevalonate: step 1/3.</text>
</comment>
<dbReference type="Pfam" id="PF00288">
    <property type="entry name" value="GHMP_kinases_N"/>
    <property type="match status" value="1"/>
</dbReference>
<accession>A0ABP3JSZ2</accession>
<dbReference type="InterPro" id="IPR036554">
    <property type="entry name" value="GHMP_kinase_C_sf"/>
</dbReference>
<dbReference type="Gene3D" id="3.30.70.890">
    <property type="entry name" value="GHMP kinase, C-terminal domain"/>
    <property type="match status" value="1"/>
</dbReference>
<keyword evidence="1" id="KW-0963">Cytoplasm</keyword>
<dbReference type="SUPFAM" id="SSF54211">
    <property type="entry name" value="Ribosomal protein S5 domain 2-like"/>
    <property type="match status" value="1"/>
</dbReference>
<evidence type="ECO:0000256" key="7">
    <source>
        <dbReference type="ARBA" id="ARBA00022842"/>
    </source>
</evidence>
<name>A0ABP3JSZ2_9ACTN</name>
<evidence type="ECO:0000256" key="9">
    <source>
        <dbReference type="ARBA" id="ARBA00029438"/>
    </source>
</evidence>
<sequence>MSITTDPAGLFATHTCAEITLDILRAVRPQAAVRPCRSCPRWAGDGTPPHYPVEGDPDMGPYTPECTPGPRAVRRAAAPGTHRAGTGRAHGKVILLGEHAAVYGAPAVAVPLPDLQVRAVATPGRRPGRGLQAYGVRFPSPHQDTTAGHPSPSVEGAAEALRALVDAVLQRAESHPVRAVDIQVESNIPTGRGLGASAACARAATHALADLLDLRLSPAEVFDLVQVAETAAHGRASGIDAWATGSASCVLLVHGRVSGVSVGGPAWLVVADSGESGSTRHAVEMLRTAFSRDPMRKQAFLRRSTALTQQALDALAQGESAAAGRFLTECHQLLTSLGLTTARVRHLVEVALHQGALGAKMSGGGLGGCIVALTDSAAGARTLSSRLAARGAEHTWVVALGEGRRR</sequence>
<keyword evidence="3" id="KW-0808">Transferase</keyword>
<keyword evidence="2" id="KW-0444">Lipid biosynthesis</keyword>
<dbReference type="InterPro" id="IPR014721">
    <property type="entry name" value="Ribsml_uS5_D2-typ_fold_subgr"/>
</dbReference>
<dbReference type="InterPro" id="IPR006205">
    <property type="entry name" value="Mev_gal_kin"/>
</dbReference>
<dbReference type="PRINTS" id="PR00959">
    <property type="entry name" value="MEVGALKINASE"/>
</dbReference>
<keyword evidence="6" id="KW-0067">ATP-binding</keyword>
<dbReference type="GO" id="GO:0016301">
    <property type="term" value="F:kinase activity"/>
    <property type="evidence" value="ECO:0007669"/>
    <property type="project" value="UniProtKB-KW"/>
</dbReference>
<dbReference type="PANTHER" id="PTHR43290:SF2">
    <property type="entry name" value="MEVALONATE KINASE"/>
    <property type="match status" value="1"/>
</dbReference>
<evidence type="ECO:0000313" key="13">
    <source>
        <dbReference type="Proteomes" id="UP001500909"/>
    </source>
</evidence>
<protein>
    <submittedName>
        <fullName evidence="12">Mevalonate kinase</fullName>
    </submittedName>
</protein>
<dbReference type="RefSeq" id="WP_346095366.1">
    <property type="nucleotide sequence ID" value="NZ_BAAABY010000023.1"/>
</dbReference>
<evidence type="ECO:0000256" key="3">
    <source>
        <dbReference type="ARBA" id="ARBA00022679"/>
    </source>
</evidence>
<keyword evidence="5 12" id="KW-0418">Kinase</keyword>
<reference evidence="13" key="1">
    <citation type="journal article" date="2019" name="Int. J. Syst. Evol. Microbiol.">
        <title>The Global Catalogue of Microorganisms (GCM) 10K type strain sequencing project: providing services to taxonomists for standard genome sequencing and annotation.</title>
        <authorList>
            <consortium name="The Broad Institute Genomics Platform"/>
            <consortium name="The Broad Institute Genome Sequencing Center for Infectious Disease"/>
            <person name="Wu L."/>
            <person name="Ma J."/>
        </authorList>
    </citation>
    <scope>NUCLEOTIDE SEQUENCE [LARGE SCALE GENOMIC DNA]</scope>
    <source>
        <strain evidence="13">JCM 4805</strain>
    </source>
</reference>
<evidence type="ECO:0000256" key="8">
    <source>
        <dbReference type="ARBA" id="ARBA00023098"/>
    </source>
</evidence>